<dbReference type="FunFam" id="2.30.30.490:FF:000017">
    <property type="entry name" value="Bromo-adjacent homology (BAH) domain-containing protein"/>
    <property type="match status" value="1"/>
</dbReference>
<feature type="compositionally biased region" description="Basic and acidic residues" evidence="2">
    <location>
        <begin position="521"/>
        <end position="536"/>
    </location>
</feature>
<organism evidence="5 6">
    <name type="scientific">Arachis hypogaea</name>
    <name type="common">Peanut</name>
    <dbReference type="NCBI Taxonomy" id="3818"/>
    <lineage>
        <taxon>Eukaryota</taxon>
        <taxon>Viridiplantae</taxon>
        <taxon>Streptophyta</taxon>
        <taxon>Embryophyta</taxon>
        <taxon>Tracheophyta</taxon>
        <taxon>Spermatophyta</taxon>
        <taxon>Magnoliopsida</taxon>
        <taxon>eudicotyledons</taxon>
        <taxon>Gunneridae</taxon>
        <taxon>Pentapetalae</taxon>
        <taxon>rosids</taxon>
        <taxon>fabids</taxon>
        <taxon>Fabales</taxon>
        <taxon>Fabaceae</taxon>
        <taxon>Papilionoideae</taxon>
        <taxon>50 kb inversion clade</taxon>
        <taxon>dalbergioids sensu lato</taxon>
        <taxon>Dalbergieae</taxon>
        <taxon>Pterocarpus clade</taxon>
        <taxon>Arachis</taxon>
    </lineage>
</organism>
<dbReference type="STRING" id="3818.A0A444X6Z5"/>
<dbReference type="GO" id="GO:0003682">
    <property type="term" value="F:chromatin binding"/>
    <property type="evidence" value="ECO:0007669"/>
    <property type="project" value="InterPro"/>
</dbReference>
<accession>A0A444X6Z5</accession>
<comment type="caution">
    <text evidence="5">The sequence shown here is derived from an EMBL/GenBank/DDBJ whole genome shotgun (WGS) entry which is preliminary data.</text>
</comment>
<sequence length="785" mass="88281">MAAEEPSKLDDPEFQWGKKKGVGGKKKDVQFYSSFTYDGVEYTLYDSVYLYKEGEPEPYIGKLIKIWETADKAKKVKVLWYFRPGEIRNFLEGCEVGGNELFLACGDGVGLANLNPLEAIVGKCNVLCILKDSRNPQPSNEELHLAEFVFYRFFDVGQRKVLDKIDDMIAGVEVKHIFNNLDRQKPIGNAKLGLDKPGISGNILNDKSNDKSLNTFDRENDVSKPLLGGKSNPFIKEENDTNEAFQTIANDEIKPKPNVQKNGFSKLKQNSSLEIRDNSTGGVISGEEAKTISIEKMIPRAKVDSEKGALKLVKGITGQSKKGLAEDVAPRKGKNDVLGEVSKTKMEDNVPNGNDVNIALTSKEKYRLQRANDCCDVEDGPSKKLKIDAKLSKPDSDKFREESPGITPTVEANLDHHPTKVIRRPNIDDEPRKKLKTNEKNSKTSNDKFQKESPRVTPTVEPNVDCDAEEVNQRPYVEDGPSKNLKTTEKLPKPPSDKFQKESPGVTPRPYVEVGPSKKLKTTEKLSKPPSDKFQKESPGVTPRPYVEDGPSKKLKTTEKLSKPPSDKFRKESPRVSPSEEPKLDCNVAEVTRRPDVDRSKWFKEIPWEERMKTAHERGKLVLLENLDPSLTSEQVQDIIFQGFKESCTAHMIQKTACASPHSGQAFVIFKKKETADMVVKKLQEDSLLMSNGCPLVGSIGRPCFPGKKPAFYGHYFLDQSRMLQQREMKNAVSTSHCSQPNNIEYDMAMDWCLLQKRAEKAWSILYQHQGDELRKLKAKLKTKI</sequence>
<dbReference type="GO" id="GO:0003723">
    <property type="term" value="F:RNA binding"/>
    <property type="evidence" value="ECO:0007669"/>
    <property type="project" value="UniProtKB-UniRule"/>
</dbReference>
<evidence type="ECO:0000313" key="6">
    <source>
        <dbReference type="Proteomes" id="UP000289738"/>
    </source>
</evidence>
<feature type="domain" description="RRM" evidence="3">
    <location>
        <begin position="620"/>
        <end position="703"/>
    </location>
</feature>
<protein>
    <recommendedName>
        <fullName evidence="7">BAH domain-containing protein</fullName>
    </recommendedName>
</protein>
<dbReference type="SUPFAM" id="SSF54928">
    <property type="entry name" value="RNA-binding domain, RBD"/>
    <property type="match status" value="1"/>
</dbReference>
<dbReference type="PANTHER" id="PTHR47073">
    <property type="entry name" value="PROTEIN ANTI-SILENCING 1"/>
    <property type="match status" value="1"/>
</dbReference>
<feature type="compositionally biased region" description="Basic and acidic residues" evidence="2">
    <location>
        <begin position="476"/>
        <end position="501"/>
    </location>
</feature>
<dbReference type="CDD" id="cd00590">
    <property type="entry name" value="RRM_SF"/>
    <property type="match status" value="1"/>
</dbReference>
<evidence type="ECO:0000259" key="3">
    <source>
        <dbReference type="PROSITE" id="PS50102"/>
    </source>
</evidence>
<evidence type="ECO:0008006" key="7">
    <source>
        <dbReference type="Google" id="ProtNLM"/>
    </source>
</evidence>
<dbReference type="InterPro" id="IPR000504">
    <property type="entry name" value="RRM_dom"/>
</dbReference>
<feature type="region of interest" description="Disordered" evidence="2">
    <location>
        <begin position="390"/>
        <end position="583"/>
    </location>
</feature>
<keyword evidence="1" id="KW-0694">RNA-binding</keyword>
<dbReference type="Gene3D" id="3.30.70.330">
    <property type="match status" value="1"/>
</dbReference>
<dbReference type="Pfam" id="PF01426">
    <property type="entry name" value="BAH"/>
    <property type="match status" value="1"/>
</dbReference>
<dbReference type="InterPro" id="IPR043151">
    <property type="entry name" value="BAH_sf"/>
</dbReference>
<feature type="domain" description="BAH" evidence="4">
    <location>
        <begin position="40"/>
        <end position="165"/>
    </location>
</feature>
<dbReference type="InterPro" id="IPR035979">
    <property type="entry name" value="RBD_domain_sf"/>
</dbReference>
<dbReference type="AlphaFoldDB" id="A0A444X6Z5"/>
<name>A0A444X6Z5_ARAHY</name>
<dbReference type="Proteomes" id="UP000289738">
    <property type="component" value="Chromosome B10"/>
</dbReference>
<feature type="compositionally biased region" description="Basic and acidic residues" evidence="2">
    <location>
        <begin position="1"/>
        <end position="11"/>
    </location>
</feature>
<dbReference type="Gene3D" id="2.30.30.490">
    <property type="match status" value="1"/>
</dbReference>
<dbReference type="EMBL" id="SDMP01000020">
    <property type="protein sequence ID" value="RYQ85468.1"/>
    <property type="molecule type" value="Genomic_DNA"/>
</dbReference>
<dbReference type="PANTHER" id="PTHR47073:SF2">
    <property type="entry name" value="PROTEIN ANTI-SILENCING 1"/>
    <property type="match status" value="1"/>
</dbReference>
<feature type="compositionally biased region" description="Basic and acidic residues" evidence="2">
    <location>
        <begin position="425"/>
        <end position="454"/>
    </location>
</feature>
<dbReference type="PROSITE" id="PS50102">
    <property type="entry name" value="RRM"/>
    <property type="match status" value="1"/>
</dbReference>
<evidence type="ECO:0000256" key="2">
    <source>
        <dbReference type="SAM" id="MobiDB-lite"/>
    </source>
</evidence>
<feature type="compositionally biased region" description="Basic and acidic residues" evidence="2">
    <location>
        <begin position="390"/>
        <end position="403"/>
    </location>
</feature>
<evidence type="ECO:0000256" key="1">
    <source>
        <dbReference type="PROSITE-ProRule" id="PRU00176"/>
    </source>
</evidence>
<dbReference type="Gramene" id="arahy.Tifrunner.gnm2.ann2.Ah20g392800.1">
    <property type="protein sequence ID" value="arahy.Tifrunner.gnm2.ann2.Ah20g392800.1-CDS"/>
    <property type="gene ID" value="arahy.Tifrunner.gnm2.ann2.Ah20g392800"/>
</dbReference>
<gene>
    <name evidence="5" type="ORF">Ahy_B10g105039</name>
</gene>
<keyword evidence="6" id="KW-1185">Reference proteome</keyword>
<proteinExistence type="predicted"/>
<feature type="compositionally biased region" description="Basic and acidic residues" evidence="2">
    <location>
        <begin position="546"/>
        <end position="583"/>
    </location>
</feature>
<evidence type="ECO:0000259" key="4">
    <source>
        <dbReference type="PROSITE" id="PS51038"/>
    </source>
</evidence>
<feature type="region of interest" description="Disordered" evidence="2">
    <location>
        <begin position="1"/>
        <end position="21"/>
    </location>
</feature>
<dbReference type="InterPro" id="IPR001025">
    <property type="entry name" value="BAH_dom"/>
</dbReference>
<dbReference type="PROSITE" id="PS51038">
    <property type="entry name" value="BAH"/>
    <property type="match status" value="1"/>
</dbReference>
<reference evidence="5 6" key="1">
    <citation type="submission" date="2019-01" db="EMBL/GenBank/DDBJ databases">
        <title>Sequencing of cultivated peanut Arachis hypogaea provides insights into genome evolution and oil improvement.</title>
        <authorList>
            <person name="Chen X."/>
        </authorList>
    </citation>
    <scope>NUCLEOTIDE SEQUENCE [LARGE SCALE GENOMIC DNA]</scope>
    <source>
        <strain evidence="6">cv. Fuhuasheng</strain>
        <tissue evidence="5">Leaves</tissue>
    </source>
</reference>
<dbReference type="SMR" id="A0A444X6Z5"/>
<dbReference type="InterPro" id="IPR012677">
    <property type="entry name" value="Nucleotide-bd_a/b_plait_sf"/>
</dbReference>
<evidence type="ECO:0000313" key="5">
    <source>
        <dbReference type="EMBL" id="RYQ85468.1"/>
    </source>
</evidence>